<evidence type="ECO:0000259" key="8">
    <source>
        <dbReference type="PROSITE" id="PS51299"/>
    </source>
</evidence>
<dbReference type="InterPro" id="IPR036887">
    <property type="entry name" value="HTH_APSES_sf"/>
</dbReference>
<feature type="compositionally biased region" description="Acidic residues" evidence="7">
    <location>
        <begin position="210"/>
        <end position="221"/>
    </location>
</feature>
<evidence type="ECO:0000256" key="7">
    <source>
        <dbReference type="SAM" id="MobiDB-lite"/>
    </source>
</evidence>
<feature type="compositionally biased region" description="Low complexity" evidence="7">
    <location>
        <begin position="222"/>
        <end position="233"/>
    </location>
</feature>
<dbReference type="EMBL" id="CDQK01000004">
    <property type="protein sequence ID" value="CEP23360.1"/>
    <property type="molecule type" value="Genomic_DNA"/>
</dbReference>
<dbReference type="PROSITE" id="PS50297">
    <property type="entry name" value="ANK_REP_REGION"/>
    <property type="match status" value="2"/>
</dbReference>
<feature type="repeat" description="ANK" evidence="6">
    <location>
        <begin position="444"/>
        <end position="476"/>
    </location>
</feature>
<dbReference type="InterPro" id="IPR051642">
    <property type="entry name" value="SWI6-like"/>
</dbReference>
<dbReference type="SMART" id="SM01252">
    <property type="entry name" value="KilA-N"/>
    <property type="match status" value="1"/>
</dbReference>
<dbReference type="InterPro" id="IPR036770">
    <property type="entry name" value="Ankyrin_rpt-contain_sf"/>
</dbReference>
<organism evidence="9 10">
    <name type="scientific">Cyberlindnera jadinii (strain ATCC 18201 / CBS 1600 / BCRC 20928 / JCM 3617 / NBRC 0987 / NRRL Y-1542)</name>
    <name type="common">Torula yeast</name>
    <name type="synonym">Candida utilis</name>
    <dbReference type="NCBI Taxonomy" id="983966"/>
    <lineage>
        <taxon>Eukaryota</taxon>
        <taxon>Fungi</taxon>
        <taxon>Dikarya</taxon>
        <taxon>Ascomycota</taxon>
        <taxon>Saccharomycotina</taxon>
        <taxon>Saccharomycetes</taxon>
        <taxon>Phaffomycetales</taxon>
        <taxon>Phaffomycetaceae</taxon>
        <taxon>Cyberlindnera</taxon>
    </lineage>
</organism>
<dbReference type="Pfam" id="PF00023">
    <property type="entry name" value="Ank"/>
    <property type="match status" value="1"/>
</dbReference>
<evidence type="ECO:0000256" key="4">
    <source>
        <dbReference type="ARBA" id="ARBA00054211"/>
    </source>
</evidence>
<keyword evidence="3" id="KW-0238">DNA-binding</keyword>
<name>A0A0H5C5D4_CYBJN</name>
<dbReference type="GO" id="GO:0030907">
    <property type="term" value="C:MBF transcription complex"/>
    <property type="evidence" value="ECO:0007669"/>
    <property type="project" value="UniProtKB-ARBA"/>
</dbReference>
<feature type="domain" description="HTH APSES-type" evidence="8">
    <location>
        <begin position="4"/>
        <end position="112"/>
    </location>
</feature>
<dbReference type="PANTHER" id="PTHR43828">
    <property type="entry name" value="ASPARAGINASE"/>
    <property type="match status" value="1"/>
</dbReference>
<keyword evidence="1" id="KW-0677">Repeat</keyword>
<evidence type="ECO:0000313" key="9">
    <source>
        <dbReference type="EMBL" id="CEP23360.1"/>
    </source>
</evidence>
<comment type="function">
    <text evidence="4">Binds to MCB elements (Mlu I cell cycle box) found in the promoter of most DNA synthesis genes. Transcriptional activation by MBF has an important role in the transition from G1 to S phase. It may have a dual role in that it behaves as an activator of transcription at the G1-S boundary and as a repressor during other stages of the cell cycle.</text>
</comment>
<gene>
    <name evidence="9" type="primary">res1</name>
    <name evidence="9" type="ORF">BN1211_3926</name>
</gene>
<dbReference type="SUPFAM" id="SSF48403">
    <property type="entry name" value="Ankyrin repeat"/>
    <property type="match status" value="1"/>
</dbReference>
<dbReference type="Pfam" id="PF12796">
    <property type="entry name" value="Ank_2"/>
    <property type="match status" value="1"/>
</dbReference>
<dbReference type="GO" id="GO:0003677">
    <property type="term" value="F:DNA binding"/>
    <property type="evidence" value="ECO:0007669"/>
    <property type="project" value="UniProtKB-KW"/>
</dbReference>
<dbReference type="PROSITE" id="PS51299">
    <property type="entry name" value="HTH_APSES"/>
    <property type="match status" value="1"/>
</dbReference>
<protein>
    <recommendedName>
        <fullName evidence="5">Transcription factor MBP1</fullName>
    </recommendedName>
</protein>
<evidence type="ECO:0000256" key="1">
    <source>
        <dbReference type="ARBA" id="ARBA00022737"/>
    </source>
</evidence>
<dbReference type="PROSITE" id="PS50088">
    <property type="entry name" value="ANK_REPEAT"/>
    <property type="match status" value="2"/>
</dbReference>
<keyword evidence="2 6" id="KW-0040">ANK repeat</keyword>
<proteinExistence type="predicted"/>
<dbReference type="AlphaFoldDB" id="A0A0H5C5D4"/>
<dbReference type="PANTHER" id="PTHR43828:SF15">
    <property type="entry name" value="TRANSCRIPTION FACTOR MBP1"/>
    <property type="match status" value="1"/>
</dbReference>
<evidence type="ECO:0000256" key="3">
    <source>
        <dbReference type="ARBA" id="ARBA00023125"/>
    </source>
</evidence>
<accession>A0A0H5C5D4</accession>
<dbReference type="SUPFAM" id="SSF54616">
    <property type="entry name" value="DNA-binding domain of Mlu1-box binding protein MBP1"/>
    <property type="match status" value="1"/>
</dbReference>
<feature type="repeat" description="ANK" evidence="6">
    <location>
        <begin position="323"/>
        <end position="355"/>
    </location>
</feature>
<dbReference type="InterPro" id="IPR002110">
    <property type="entry name" value="Ankyrin_rpt"/>
</dbReference>
<feature type="region of interest" description="Disordered" evidence="7">
    <location>
        <begin position="122"/>
        <end position="233"/>
    </location>
</feature>
<dbReference type="InterPro" id="IPR018004">
    <property type="entry name" value="KilA/APSES_HTH"/>
</dbReference>
<dbReference type="Pfam" id="PF04383">
    <property type="entry name" value="KilA-N"/>
    <property type="match status" value="1"/>
</dbReference>
<dbReference type="SMART" id="SM00248">
    <property type="entry name" value="ANK"/>
    <property type="match status" value="2"/>
</dbReference>
<evidence type="ECO:0000256" key="2">
    <source>
        <dbReference type="ARBA" id="ARBA00023043"/>
    </source>
</evidence>
<dbReference type="InterPro" id="IPR003163">
    <property type="entry name" value="Tscrpt_reg_HTH_APSES-type"/>
</dbReference>
<dbReference type="GO" id="GO:0033309">
    <property type="term" value="C:SBF transcription complex"/>
    <property type="evidence" value="ECO:0007669"/>
    <property type="project" value="TreeGrafter"/>
</dbReference>
<evidence type="ECO:0000256" key="6">
    <source>
        <dbReference type="PROSITE-ProRule" id="PRU00023"/>
    </source>
</evidence>
<reference evidence="10" key="1">
    <citation type="journal article" date="2015" name="J. Biotechnol.">
        <title>The structure of the Cyberlindnera jadinii genome and its relation to Candida utilis analyzed by the occurrence of single nucleotide polymorphisms.</title>
        <authorList>
            <person name="Rupp O."/>
            <person name="Brinkrolf K."/>
            <person name="Buerth C."/>
            <person name="Kunigo M."/>
            <person name="Schneider J."/>
            <person name="Jaenicke S."/>
            <person name="Goesmann A."/>
            <person name="Puehler A."/>
            <person name="Jaeger K.-E."/>
            <person name="Ernst J.F."/>
        </authorList>
    </citation>
    <scope>NUCLEOTIDE SEQUENCE [LARGE SCALE GENOMIC DNA]</scope>
    <source>
        <strain evidence="10">ATCC 18201 / CBS 1600 / BCRC 20928 / JCM 3617 / NBRC 0987 / NRRL Y-1542</strain>
    </source>
</reference>
<dbReference type="Gene3D" id="1.25.40.20">
    <property type="entry name" value="Ankyrin repeat-containing domain"/>
    <property type="match status" value="1"/>
</dbReference>
<feature type="compositionally biased region" description="Polar residues" evidence="7">
    <location>
        <begin position="141"/>
        <end position="159"/>
    </location>
</feature>
<dbReference type="GO" id="GO:0001228">
    <property type="term" value="F:DNA-binding transcription activator activity, RNA polymerase II-specific"/>
    <property type="evidence" value="ECO:0007669"/>
    <property type="project" value="UniProtKB-ARBA"/>
</dbReference>
<dbReference type="Proteomes" id="UP000038830">
    <property type="component" value="Unassembled WGS sequence"/>
</dbReference>
<evidence type="ECO:0000313" key="10">
    <source>
        <dbReference type="Proteomes" id="UP000038830"/>
    </source>
</evidence>
<sequence>MDKIFSATYSGVPVYEYLIPTGSVMRRKSDSWVNATHILKTANFPKAKRTRILERDVQVGEHEKVQGGYGKYQGTWVPLQRAKEIAKQFEVYEILEPLFEVTTLFPGMSPPPAPKHRHEKSASVIEKAPPPKRKAALARKTASTPVMKTSNKITTTSRTSKAKERAKKAVAPVSNPNEGVFVGKRHVQSASNLATNDLHPPDREGSPEMDINDGIDSDIEDPSSLSIISPSSPSEFMSEVDLANALKSPNEALNQTARESLERVMNHGDEHRDTKWIDSNSDFTSRLLEYFLQPDEMVDDSILPDFLAHPPNGLKVDEVIDDDGNTMFHWACAMGSPQVAEVLITLGANYRAVNNAGETPLMKAVQFTNSYVKKTFPRIVALVSETCFEFDANHRTVLHHIAAAATSKSRVPSALYYMDIVIAKVSEGQSSERVESFLNCQDNTGDTVLHICAKNANRKCIKLLLNFKAKTNIRNNSGQIASDILLENENLNPKVQERYEMHMMRGRKRSRSVESVAEPHVSEAAIEATHKVSQFIVDSLNELSNIYDNELGRKESDVQEVKQLLTNMHDETVMIEDKTKEFLGEALDNEKLTKHISFVQDQVKRHELLVKSKEVKLRRMLERSQKRFLENAMKDETKRDCPVGSEDSLSVSIELTRLQISRGHLLDEILRLYSGVHAQDDKMNKYKRLISESADIPLDEVSSKLEDLLEEIESTSN</sequence>
<dbReference type="FunFam" id="3.10.260.10:FF:000004">
    <property type="entry name" value="Transcription factor MBP1"/>
    <property type="match status" value="1"/>
</dbReference>
<evidence type="ECO:0000256" key="5">
    <source>
        <dbReference type="ARBA" id="ARBA00073969"/>
    </source>
</evidence>
<dbReference type="Gene3D" id="3.10.260.10">
    <property type="entry name" value="Transcription regulator HTH, APSES-type DNA-binding domain"/>
    <property type="match status" value="1"/>
</dbReference>